<keyword evidence="3" id="KW-1185">Reference proteome</keyword>
<dbReference type="SUPFAM" id="SSF51161">
    <property type="entry name" value="Trimeric LpxA-like enzymes"/>
    <property type="match status" value="1"/>
</dbReference>
<dbReference type="RefSeq" id="WP_248343700.1">
    <property type="nucleotide sequence ID" value="NZ_AP025592.1"/>
</dbReference>
<gene>
    <name evidence="2" type="ORF">AMPC_02060</name>
</gene>
<evidence type="ECO:0000313" key="3">
    <source>
        <dbReference type="Proteomes" id="UP001162734"/>
    </source>
</evidence>
<dbReference type="InterPro" id="IPR020019">
    <property type="entry name" value="AcTrfase_PglD-like"/>
</dbReference>
<dbReference type="PANTHER" id="PTHR43300">
    <property type="entry name" value="ACETYLTRANSFERASE"/>
    <property type="match status" value="1"/>
</dbReference>
<dbReference type="Proteomes" id="UP001162734">
    <property type="component" value="Chromosome"/>
</dbReference>
<reference evidence="3" key="1">
    <citation type="journal article" date="2022" name="Int. J. Syst. Evol. Microbiol.">
        <title>Anaeromyxobacter oryzae sp. nov., Anaeromyxobacter diazotrophicus sp. nov. and Anaeromyxobacter paludicola sp. nov., isolated from paddy soils.</title>
        <authorList>
            <person name="Itoh H."/>
            <person name="Xu Z."/>
            <person name="Mise K."/>
            <person name="Masuda Y."/>
            <person name="Ushijima N."/>
            <person name="Hayakawa C."/>
            <person name="Shiratori Y."/>
            <person name="Senoo K."/>
        </authorList>
    </citation>
    <scope>NUCLEOTIDE SEQUENCE [LARGE SCALE GENOMIC DNA]</scope>
    <source>
        <strain evidence="3">Red630</strain>
    </source>
</reference>
<evidence type="ECO:0000313" key="2">
    <source>
        <dbReference type="EMBL" id="BDG07093.1"/>
    </source>
</evidence>
<dbReference type="CDD" id="cd03360">
    <property type="entry name" value="LbH_AT_putative"/>
    <property type="match status" value="1"/>
</dbReference>
<evidence type="ECO:0000256" key="1">
    <source>
        <dbReference type="ARBA" id="ARBA00007274"/>
    </source>
</evidence>
<accession>A0ABM7X5K0</accession>
<name>A0ABM7X5K0_9BACT</name>
<sequence length="214" mass="21918">MASTYILGGGGLGREARLYLDDARLAGADLPGFGGFLEDYGPNDGRPPVAAGARLLERIRPEPGDRFLVAVGDPLLRARLAARLKALELAVATLIHPRAWVAPDALLGEGCLVAPFAFVGPGARLGDHVALNTHASVGHDGSVGDHTVLSPYAVLNGNAAVGDSSFLGTGAAVVPHRRVGRRAQVAAGAVVTRDVPDFALASGNPAVARVLYAP</sequence>
<dbReference type="PANTHER" id="PTHR43300:SF7">
    <property type="entry name" value="UDP-N-ACETYLBACILLOSAMINE N-ACETYLTRANSFERASE"/>
    <property type="match status" value="1"/>
</dbReference>
<proteinExistence type="inferred from homology"/>
<dbReference type="Gene3D" id="2.160.10.10">
    <property type="entry name" value="Hexapeptide repeat proteins"/>
    <property type="match status" value="1"/>
</dbReference>
<dbReference type="InterPro" id="IPR011004">
    <property type="entry name" value="Trimer_LpxA-like_sf"/>
</dbReference>
<dbReference type="InterPro" id="IPR050179">
    <property type="entry name" value="Trans_hexapeptide_repeat"/>
</dbReference>
<dbReference type="EMBL" id="AP025592">
    <property type="protein sequence ID" value="BDG07093.1"/>
    <property type="molecule type" value="Genomic_DNA"/>
</dbReference>
<comment type="similarity">
    <text evidence="1">Belongs to the transferase hexapeptide repeat family.</text>
</comment>
<organism evidence="2 3">
    <name type="scientific">Anaeromyxobacter paludicola</name>
    <dbReference type="NCBI Taxonomy" id="2918171"/>
    <lineage>
        <taxon>Bacteria</taxon>
        <taxon>Pseudomonadati</taxon>
        <taxon>Myxococcota</taxon>
        <taxon>Myxococcia</taxon>
        <taxon>Myxococcales</taxon>
        <taxon>Cystobacterineae</taxon>
        <taxon>Anaeromyxobacteraceae</taxon>
        <taxon>Anaeromyxobacter</taxon>
    </lineage>
</organism>
<protein>
    <submittedName>
        <fullName evidence="2">Acetyltransferase</fullName>
    </submittedName>
</protein>
<dbReference type="NCBIfam" id="TIGR03570">
    <property type="entry name" value="NeuD_NnaD"/>
    <property type="match status" value="1"/>
</dbReference>